<evidence type="ECO:0000256" key="12">
    <source>
        <dbReference type="ARBA" id="ARBA00023163"/>
    </source>
</evidence>
<comment type="subcellular location">
    <subcellularLocation>
        <location evidence="16 17">Host cytoplasm</location>
    </subcellularLocation>
    <subcellularLocation>
        <location evidence="16 17">Host nucleus</location>
    </subcellularLocation>
</comment>
<evidence type="ECO:0000256" key="6">
    <source>
        <dbReference type="ARBA" id="ARBA00022723"/>
    </source>
</evidence>
<evidence type="ECO:0000256" key="10">
    <source>
        <dbReference type="ARBA" id="ARBA00023125"/>
    </source>
</evidence>
<evidence type="ECO:0000256" key="7">
    <source>
        <dbReference type="ARBA" id="ARBA00022771"/>
    </source>
</evidence>
<evidence type="ECO:0000256" key="1">
    <source>
        <dbReference type="ARBA" id="ARBA00006346"/>
    </source>
</evidence>
<dbReference type="GO" id="GO:0052170">
    <property type="term" value="P:symbiont-mediated suppression of host innate immune response"/>
    <property type="evidence" value="ECO:0007669"/>
    <property type="project" value="UniProtKB-KW"/>
</dbReference>
<keyword evidence="14 16" id="KW-0899">Viral immunoevasion</keyword>
<keyword evidence="3 16" id="KW-1048">Host nucleus</keyword>
<keyword evidence="15 16" id="KW-1119">Modulation of host cell apoptosis by virus</keyword>
<dbReference type="Gene3D" id="3.30.240.40">
    <property type="entry name" value="E6 early regulatory protein"/>
    <property type="match status" value="2"/>
</dbReference>
<dbReference type="GO" id="GO:0039648">
    <property type="term" value="P:symbiont-mediated perturbation of host ubiquitin-like protein modification"/>
    <property type="evidence" value="ECO:0007669"/>
    <property type="project" value="UniProtKB-UniRule"/>
</dbReference>
<gene>
    <name evidence="16 18" type="primary">E6</name>
</gene>
<evidence type="ECO:0000256" key="14">
    <source>
        <dbReference type="ARBA" id="ARBA00023280"/>
    </source>
</evidence>
<keyword evidence="10 16" id="KW-0238">DNA-binding</keyword>
<keyword evidence="7 16" id="KW-0863">Zinc-finger</keyword>
<dbReference type="GO" id="GO:0008270">
    <property type="term" value="F:zinc ion binding"/>
    <property type="evidence" value="ECO:0007669"/>
    <property type="project" value="UniProtKB-KW"/>
</dbReference>
<comment type="subunit">
    <text evidence="16">Forms homodimers. Interacts with ubiquitin-protein ligase UBE3A/E6-AP; this interaction stimulates UBE3A ubiquitin activity. Interacts with host BAK1.</text>
</comment>
<dbReference type="GO" id="GO:0042025">
    <property type="term" value="C:host cell nucleus"/>
    <property type="evidence" value="ECO:0007669"/>
    <property type="project" value="UniProtKB-SubCell"/>
</dbReference>
<dbReference type="InterPro" id="IPR038575">
    <property type="entry name" value="E6_sf"/>
</dbReference>
<accession>A0A2D2AMK8</accession>
<dbReference type="InterPro" id="IPR001334">
    <property type="entry name" value="E6"/>
</dbReference>
<reference evidence="18" key="1">
    <citation type="journal article" date="2018" name="MSphere">
        <title>Metagenomic Discovery of 83 New Human Papillomavirus Types in Patients with Immunodeficiency.</title>
        <authorList>
            <person name="Pastrana D.V."/>
            <person name="Peretti A."/>
            <person name="Welch N.L."/>
            <person name="Borgogna C."/>
            <person name="Olivero C."/>
            <person name="Badolato R."/>
            <person name="Notarangelo L.D."/>
            <person name="Gariglio M."/>
            <person name="FitzGerald P.C."/>
            <person name="McIntosh C.E."/>
            <person name="Reeves J."/>
            <person name="Starrett G.J."/>
            <person name="Bliskovsky V."/>
            <person name="Velez D."/>
            <person name="Brownell I."/>
            <person name="Yarchoan R."/>
            <person name="Wyvill K.M."/>
            <person name="Uldrick T.S."/>
            <person name="Maldarelli F."/>
            <person name="Lisco A."/>
            <person name="Sereti I."/>
            <person name="Gonzalez C.M."/>
            <person name="Androphy E.J."/>
            <person name="McBride A.A."/>
            <person name="Van Doorslaer K."/>
            <person name="Garcia F."/>
            <person name="Dvoretzky I."/>
            <person name="Liu J.S."/>
            <person name="Han J."/>
            <person name="Murphy P.M."/>
            <person name="McDermott D.H."/>
            <person name="Buck C.B."/>
        </authorList>
    </citation>
    <scope>NUCLEOTIDE SEQUENCE</scope>
    <source>
        <strain evidence="18">IGamma12_w34c42b</strain>
    </source>
</reference>
<keyword evidence="9 16" id="KW-0805">Transcription regulation</keyword>
<evidence type="ECO:0000313" key="18">
    <source>
        <dbReference type="EMBL" id="ATQ38681.1"/>
    </source>
</evidence>
<evidence type="ECO:0000256" key="3">
    <source>
        <dbReference type="ARBA" id="ARBA00022562"/>
    </source>
</evidence>
<dbReference type="GO" id="GO:0052150">
    <property type="term" value="P:symbiont-mediated perturbation of host apoptosis"/>
    <property type="evidence" value="ECO:0007669"/>
    <property type="project" value="UniProtKB-KW"/>
</dbReference>
<dbReference type="EMBL" id="MF588772">
    <property type="protein sequence ID" value="ATQ38681.1"/>
    <property type="molecule type" value="Genomic_DNA"/>
</dbReference>
<keyword evidence="13 16" id="KW-1035">Host cytoplasm</keyword>
<evidence type="ECO:0000256" key="11">
    <source>
        <dbReference type="ARBA" id="ARBA00023159"/>
    </source>
</evidence>
<protein>
    <recommendedName>
        <fullName evidence="16 17">Protein E6</fullName>
    </recommendedName>
</protein>
<evidence type="ECO:0000256" key="4">
    <source>
        <dbReference type="ARBA" id="ARBA00022581"/>
    </source>
</evidence>
<feature type="zinc finger region" evidence="16">
    <location>
        <begin position="27"/>
        <end position="63"/>
    </location>
</feature>
<keyword evidence="6 16" id="KW-0479">Metal-binding</keyword>
<evidence type="ECO:0000256" key="17">
    <source>
        <dbReference type="RuleBase" id="RU363123"/>
    </source>
</evidence>
<dbReference type="HAMAP" id="MF_04006">
    <property type="entry name" value="HPV_E6"/>
    <property type="match status" value="1"/>
</dbReference>
<evidence type="ECO:0000256" key="15">
    <source>
        <dbReference type="ARBA" id="ARBA00023323"/>
    </source>
</evidence>
<comment type="similarity">
    <text evidence="1 16 17">Belongs to the papillomaviridae E6 protein family.</text>
</comment>
<dbReference type="GO" id="GO:0006355">
    <property type="term" value="P:regulation of DNA-templated transcription"/>
    <property type="evidence" value="ECO:0007669"/>
    <property type="project" value="UniProtKB-UniRule"/>
</dbReference>
<proteinExistence type="inferred from homology"/>
<organism evidence="18">
    <name type="scientific">Gammapapillomavirus 12</name>
    <dbReference type="NCBI Taxonomy" id="1513257"/>
    <lineage>
        <taxon>Viruses</taxon>
        <taxon>Monodnaviria</taxon>
        <taxon>Shotokuvirae</taxon>
        <taxon>Cossaviricota</taxon>
        <taxon>Papovaviricetes</taxon>
        <taxon>Zurhausenvirales</taxon>
        <taxon>Papillomaviridae</taxon>
        <taxon>Firstpapillomavirinae</taxon>
        <taxon>Gammapapillomavirus</taxon>
    </lineage>
</organism>
<keyword evidence="2 16" id="KW-0244">Early protein</keyword>
<keyword evidence="5 16" id="KW-1090">Inhibition of host innate immune response by virus</keyword>
<keyword evidence="12 16" id="KW-0804">Transcription</keyword>
<evidence type="ECO:0000256" key="9">
    <source>
        <dbReference type="ARBA" id="ARBA00023015"/>
    </source>
</evidence>
<comment type="caution">
    <text evidence="16">Lacks conserved residue(s) required for the propagation of feature annotation.</text>
</comment>
<name>A0A2D2AMK8_9PAPI</name>
<evidence type="ECO:0000256" key="13">
    <source>
        <dbReference type="ARBA" id="ARBA00023200"/>
    </source>
</evidence>
<sequence>METSLPQKLEDYCSRYGISFFALQLRCIFCRHFVDTVQLAAFHAKCLTLLWRQNVCYACCTPCLRLCAKYELERYYQCSLKSDFIEDVLHKPLSEVVIRCMDCLSLLDMIEKLEHLLHDLPFHLIRGHWRGKCRNCKNYERERSYFA</sequence>
<dbReference type="SUPFAM" id="SSF161229">
    <property type="entry name" value="E6 C-terminal domain-like"/>
    <property type="match status" value="2"/>
</dbReference>
<evidence type="ECO:0000256" key="2">
    <source>
        <dbReference type="ARBA" id="ARBA00022518"/>
    </source>
</evidence>
<dbReference type="GO" id="GO:0039502">
    <property type="term" value="P:symbiont-mediated suppression of host type I interferon-mediated signaling pathway"/>
    <property type="evidence" value="ECO:0007669"/>
    <property type="project" value="UniProtKB-UniRule"/>
</dbReference>
<comment type="function">
    <text evidence="16">Plays a major role in the induction and maintenance of cellular transformation. E6 associates with host UBE3A/E6-AP ubiquitin-protein ligase and modulates its activity. Protects host keratinocytes from apoptosis by mediating the degradation of host BAK1. May also inhibit host immune response.</text>
</comment>
<evidence type="ECO:0000256" key="8">
    <source>
        <dbReference type="ARBA" id="ARBA00022833"/>
    </source>
</evidence>
<keyword evidence="4 16" id="KW-0945">Host-virus interaction</keyword>
<keyword evidence="8 16" id="KW-0862">Zinc</keyword>
<keyword evidence="11 16" id="KW-0010">Activator</keyword>
<dbReference type="Pfam" id="PF00518">
    <property type="entry name" value="E6"/>
    <property type="match status" value="1"/>
</dbReference>
<feature type="zinc finger region" evidence="16">
    <location>
        <begin position="100"/>
        <end position="136"/>
    </location>
</feature>
<dbReference type="GO" id="GO:0006351">
    <property type="term" value="P:DNA-templated transcription"/>
    <property type="evidence" value="ECO:0007669"/>
    <property type="project" value="UniProtKB-UniRule"/>
</dbReference>
<evidence type="ECO:0000256" key="16">
    <source>
        <dbReference type="HAMAP-Rule" id="MF_04006"/>
    </source>
</evidence>
<dbReference type="GO" id="GO:0003677">
    <property type="term" value="F:DNA binding"/>
    <property type="evidence" value="ECO:0007669"/>
    <property type="project" value="UniProtKB-UniRule"/>
</dbReference>
<evidence type="ECO:0000256" key="5">
    <source>
        <dbReference type="ARBA" id="ARBA00022632"/>
    </source>
</evidence>
<dbReference type="GO" id="GO:0030430">
    <property type="term" value="C:host cell cytoplasm"/>
    <property type="evidence" value="ECO:0007669"/>
    <property type="project" value="UniProtKB-SubCell"/>
</dbReference>